<dbReference type="SUPFAM" id="SSF75217">
    <property type="entry name" value="alpha/beta knot"/>
    <property type="match status" value="1"/>
</dbReference>
<dbReference type="GO" id="GO:0008173">
    <property type="term" value="F:RNA methyltransferase activity"/>
    <property type="evidence" value="ECO:0007669"/>
    <property type="project" value="InterPro"/>
</dbReference>
<comment type="caution">
    <text evidence="6">The sequence shown here is derived from an EMBL/GenBank/DDBJ whole genome shotgun (WGS) entry which is preliminary data.</text>
</comment>
<sequence>MMISAATLKWIHTLSQKKQRDEQLLFVAEGYKTIQELLPYFFCKLLLTTEEQWQSHPLNIDSRTETIQAAHKAIERASLQKTPQGMIAVFEKPVNKKEIPFLTSGLYLALDGIQNPGNLGTIIRIADWFGIKHIFCSPDSADAFNPKTVQATMGSLGRVSVSYVYLEEFIKKNINQLPIYGTFLEGDSLFHVSLPQDALIVLGNEGNGISASVAKCVPNALKIPSFPEGAATAESLNVATAAAIICAEFRRSTL</sequence>
<keyword evidence="7" id="KW-1185">Reference proteome</keyword>
<evidence type="ECO:0000256" key="1">
    <source>
        <dbReference type="ARBA" id="ARBA00007228"/>
    </source>
</evidence>
<dbReference type="InterPro" id="IPR053888">
    <property type="entry name" value="MRM3-like_sub_bind"/>
</dbReference>
<dbReference type="InterPro" id="IPR029064">
    <property type="entry name" value="Ribosomal_eL30-like_sf"/>
</dbReference>
<organism evidence="6 7">
    <name type="scientific">Microbacter margulisiae</name>
    <dbReference type="NCBI Taxonomy" id="1350067"/>
    <lineage>
        <taxon>Bacteria</taxon>
        <taxon>Pseudomonadati</taxon>
        <taxon>Bacteroidota</taxon>
        <taxon>Bacteroidia</taxon>
        <taxon>Bacteroidales</taxon>
        <taxon>Porphyromonadaceae</taxon>
        <taxon>Microbacter</taxon>
    </lineage>
</organism>
<dbReference type="PANTHER" id="PTHR43191">
    <property type="entry name" value="RRNA METHYLTRANSFERASE 3"/>
    <property type="match status" value="1"/>
</dbReference>
<dbReference type="Gene3D" id="3.30.1330.30">
    <property type="match status" value="1"/>
</dbReference>
<protein>
    <submittedName>
        <fullName evidence="6">TrmH family RNA methyltransferase</fullName>
    </submittedName>
</protein>
<feature type="domain" description="MRM3-like substrate binding" evidence="5">
    <location>
        <begin position="8"/>
        <end position="88"/>
    </location>
</feature>
<name>A0A7W5DQR5_9PORP</name>
<evidence type="ECO:0000256" key="3">
    <source>
        <dbReference type="ARBA" id="ARBA00022679"/>
    </source>
</evidence>
<evidence type="ECO:0000256" key="2">
    <source>
        <dbReference type="ARBA" id="ARBA00022603"/>
    </source>
</evidence>
<dbReference type="Gene3D" id="3.40.1280.10">
    <property type="match status" value="1"/>
</dbReference>
<dbReference type="GO" id="GO:0003723">
    <property type="term" value="F:RNA binding"/>
    <property type="evidence" value="ECO:0007669"/>
    <property type="project" value="InterPro"/>
</dbReference>
<dbReference type="EMBL" id="JACHYB010000001">
    <property type="protein sequence ID" value="MBB3187342.1"/>
    <property type="molecule type" value="Genomic_DNA"/>
</dbReference>
<gene>
    <name evidence="6" type="ORF">FHX64_001505</name>
</gene>
<dbReference type="CDD" id="cd18109">
    <property type="entry name" value="SpoU-like_RNA-MTase"/>
    <property type="match status" value="1"/>
</dbReference>
<feature type="domain" description="tRNA/rRNA methyltransferase SpoU type" evidence="4">
    <location>
        <begin position="106"/>
        <end position="246"/>
    </location>
</feature>
<evidence type="ECO:0000313" key="6">
    <source>
        <dbReference type="EMBL" id="MBB3187342.1"/>
    </source>
</evidence>
<keyword evidence="2 6" id="KW-0489">Methyltransferase</keyword>
<proteinExistence type="inferred from homology"/>
<dbReference type="Pfam" id="PF22435">
    <property type="entry name" value="MRM3-like_sub_bind"/>
    <property type="match status" value="1"/>
</dbReference>
<dbReference type="PANTHER" id="PTHR43191:SF2">
    <property type="entry name" value="RRNA METHYLTRANSFERASE 3, MITOCHONDRIAL"/>
    <property type="match status" value="1"/>
</dbReference>
<evidence type="ECO:0000259" key="5">
    <source>
        <dbReference type="Pfam" id="PF22435"/>
    </source>
</evidence>
<dbReference type="Pfam" id="PF00588">
    <property type="entry name" value="SpoU_methylase"/>
    <property type="match status" value="1"/>
</dbReference>
<reference evidence="6 7" key="1">
    <citation type="submission" date="2020-08" db="EMBL/GenBank/DDBJ databases">
        <title>Genomic Encyclopedia of Type Strains, Phase IV (KMG-IV): sequencing the most valuable type-strain genomes for metagenomic binning, comparative biology and taxonomic classification.</title>
        <authorList>
            <person name="Goeker M."/>
        </authorList>
    </citation>
    <scope>NUCLEOTIDE SEQUENCE [LARGE SCALE GENOMIC DNA]</scope>
    <source>
        <strain evidence="6 7">DSM 27471</strain>
    </source>
</reference>
<comment type="similarity">
    <text evidence="1">Belongs to the class IV-like SAM-binding methyltransferase superfamily. RNA methyltransferase TrmH family.</text>
</comment>
<evidence type="ECO:0000259" key="4">
    <source>
        <dbReference type="Pfam" id="PF00588"/>
    </source>
</evidence>
<dbReference type="InterPro" id="IPR051259">
    <property type="entry name" value="rRNA_Methyltransferase"/>
</dbReference>
<dbReference type="GO" id="GO:0032259">
    <property type="term" value="P:methylation"/>
    <property type="evidence" value="ECO:0007669"/>
    <property type="project" value="UniProtKB-KW"/>
</dbReference>
<dbReference type="InterPro" id="IPR001537">
    <property type="entry name" value="SpoU_MeTrfase"/>
</dbReference>
<accession>A0A7W5DQR5</accession>
<dbReference type="Proteomes" id="UP000544222">
    <property type="component" value="Unassembled WGS sequence"/>
</dbReference>
<dbReference type="GO" id="GO:0006396">
    <property type="term" value="P:RNA processing"/>
    <property type="evidence" value="ECO:0007669"/>
    <property type="project" value="InterPro"/>
</dbReference>
<evidence type="ECO:0000313" key="7">
    <source>
        <dbReference type="Proteomes" id="UP000544222"/>
    </source>
</evidence>
<dbReference type="RefSeq" id="WP_343053494.1">
    <property type="nucleotide sequence ID" value="NZ_JACHYB010000001.1"/>
</dbReference>
<keyword evidence="3 6" id="KW-0808">Transferase</keyword>
<dbReference type="SUPFAM" id="SSF55315">
    <property type="entry name" value="L30e-like"/>
    <property type="match status" value="1"/>
</dbReference>
<dbReference type="AlphaFoldDB" id="A0A7W5DQR5"/>
<dbReference type="InterPro" id="IPR029028">
    <property type="entry name" value="Alpha/beta_knot_MTases"/>
</dbReference>
<dbReference type="InterPro" id="IPR029026">
    <property type="entry name" value="tRNA_m1G_MTases_N"/>
</dbReference>